<dbReference type="NCBIfam" id="NF002647">
    <property type="entry name" value="PRK02318.1-3"/>
    <property type="match status" value="1"/>
</dbReference>
<reference evidence="10 11" key="1">
    <citation type="submission" date="2023-07" db="EMBL/GenBank/DDBJ databases">
        <title>Genomic Encyclopedia of Type Strains, Phase IV (KMG-IV): sequencing the most valuable type-strain genomes for metagenomic binning, comparative biology and taxonomic classification.</title>
        <authorList>
            <person name="Goeker M."/>
        </authorList>
    </citation>
    <scope>NUCLEOTIDE SEQUENCE [LARGE SCALE GENOMIC DNA]</scope>
    <source>
        <strain evidence="10 11">DSM 12751</strain>
    </source>
</reference>
<gene>
    <name evidence="7" type="primary">mtlD</name>
    <name evidence="10" type="ORF">J2S11_003679</name>
</gene>
<dbReference type="Pfam" id="PF08125">
    <property type="entry name" value="Mannitol_dh_C"/>
    <property type="match status" value="1"/>
</dbReference>
<dbReference type="InterPro" id="IPR013328">
    <property type="entry name" value="6PGD_dom2"/>
</dbReference>
<dbReference type="EC" id="1.1.1.17" evidence="2 7"/>
<feature type="domain" description="Mannitol dehydrogenase C-terminal" evidence="9">
    <location>
        <begin position="203"/>
        <end position="350"/>
    </location>
</feature>
<dbReference type="InterPro" id="IPR036291">
    <property type="entry name" value="NAD(P)-bd_dom_sf"/>
</dbReference>
<dbReference type="SUPFAM" id="SSF51735">
    <property type="entry name" value="NAD(P)-binding Rossmann-fold domains"/>
    <property type="match status" value="1"/>
</dbReference>
<dbReference type="RefSeq" id="WP_307396918.1">
    <property type="nucleotide sequence ID" value="NZ_BAAADK010000006.1"/>
</dbReference>
<evidence type="ECO:0000259" key="8">
    <source>
        <dbReference type="Pfam" id="PF01232"/>
    </source>
</evidence>
<dbReference type="SUPFAM" id="SSF48179">
    <property type="entry name" value="6-phosphogluconate dehydrogenase C-terminal domain-like"/>
    <property type="match status" value="1"/>
</dbReference>
<dbReference type="Pfam" id="PF01232">
    <property type="entry name" value="Mannitol_dh"/>
    <property type="match status" value="1"/>
</dbReference>
<organism evidence="10 11">
    <name type="scientific">Caldalkalibacillus horti</name>
    <dbReference type="NCBI Taxonomy" id="77523"/>
    <lineage>
        <taxon>Bacteria</taxon>
        <taxon>Bacillati</taxon>
        <taxon>Bacillota</taxon>
        <taxon>Bacilli</taxon>
        <taxon>Bacillales</taxon>
        <taxon>Bacillaceae</taxon>
        <taxon>Caldalkalibacillus</taxon>
    </lineage>
</organism>
<dbReference type="HAMAP" id="MF_00196">
    <property type="entry name" value="Mannitol_dehydrog"/>
    <property type="match status" value="1"/>
</dbReference>
<name>A0ABT9W3C8_9BACI</name>
<keyword evidence="5 7" id="KW-0520">NAD</keyword>
<proteinExistence type="inferred from homology"/>
<comment type="similarity">
    <text evidence="1 7">Belongs to the mannitol dehydrogenase family.</text>
</comment>
<dbReference type="NCBIfam" id="NF002649">
    <property type="entry name" value="PRK02318.2-1"/>
    <property type="match status" value="1"/>
</dbReference>
<protein>
    <recommendedName>
        <fullName evidence="3 7">Mannitol-1-phosphate 5-dehydrogenase</fullName>
        <ecNumber evidence="2 7">1.1.1.17</ecNumber>
    </recommendedName>
</protein>
<dbReference type="EMBL" id="JAUSTY010000019">
    <property type="protein sequence ID" value="MDQ0167752.1"/>
    <property type="molecule type" value="Genomic_DNA"/>
</dbReference>
<dbReference type="InterPro" id="IPR000669">
    <property type="entry name" value="Mannitol_DH"/>
</dbReference>
<dbReference type="NCBIfam" id="NF002650">
    <property type="entry name" value="PRK02318.2-2"/>
    <property type="match status" value="1"/>
</dbReference>
<dbReference type="Gene3D" id="3.40.50.720">
    <property type="entry name" value="NAD(P)-binding Rossmann-like Domain"/>
    <property type="match status" value="1"/>
</dbReference>
<dbReference type="GO" id="GO:0008926">
    <property type="term" value="F:mannitol-1-phosphate 5-dehydrogenase activity"/>
    <property type="evidence" value="ECO:0007669"/>
    <property type="project" value="UniProtKB-EC"/>
</dbReference>
<keyword evidence="11" id="KW-1185">Reference proteome</keyword>
<accession>A0ABT9W3C8</accession>
<evidence type="ECO:0000256" key="1">
    <source>
        <dbReference type="ARBA" id="ARBA00006541"/>
    </source>
</evidence>
<evidence type="ECO:0000259" key="9">
    <source>
        <dbReference type="Pfam" id="PF08125"/>
    </source>
</evidence>
<evidence type="ECO:0000256" key="5">
    <source>
        <dbReference type="ARBA" id="ARBA00023027"/>
    </source>
</evidence>
<comment type="catalytic activity">
    <reaction evidence="6 7">
        <text>D-mannitol 1-phosphate + NAD(+) = beta-D-fructose 6-phosphate + NADH + H(+)</text>
        <dbReference type="Rhea" id="RHEA:19661"/>
        <dbReference type="ChEBI" id="CHEBI:15378"/>
        <dbReference type="ChEBI" id="CHEBI:57540"/>
        <dbReference type="ChEBI" id="CHEBI:57634"/>
        <dbReference type="ChEBI" id="CHEBI:57945"/>
        <dbReference type="ChEBI" id="CHEBI:61381"/>
        <dbReference type="EC" id="1.1.1.17"/>
    </reaction>
</comment>
<dbReference type="Proteomes" id="UP001235840">
    <property type="component" value="Unassembled WGS sequence"/>
</dbReference>
<dbReference type="InterPro" id="IPR013131">
    <property type="entry name" value="Mannitol_DH_N"/>
</dbReference>
<evidence type="ECO:0000313" key="10">
    <source>
        <dbReference type="EMBL" id="MDQ0167752.1"/>
    </source>
</evidence>
<evidence type="ECO:0000313" key="11">
    <source>
        <dbReference type="Proteomes" id="UP001235840"/>
    </source>
</evidence>
<dbReference type="InterPro" id="IPR023028">
    <property type="entry name" value="Mannitol_1_phos_5_DH"/>
</dbReference>
<dbReference type="PANTHER" id="PTHR30524:SF0">
    <property type="entry name" value="ALTRONATE OXIDOREDUCTASE-RELATED"/>
    <property type="match status" value="1"/>
</dbReference>
<dbReference type="InterPro" id="IPR008927">
    <property type="entry name" value="6-PGluconate_DH-like_C_sf"/>
</dbReference>
<feature type="binding site" evidence="7">
    <location>
        <begin position="3"/>
        <end position="14"/>
    </location>
    <ligand>
        <name>NAD(+)</name>
        <dbReference type="ChEBI" id="CHEBI:57540"/>
    </ligand>
</feature>
<feature type="domain" description="Mannitol dehydrogenase N-terminal" evidence="8">
    <location>
        <begin position="1"/>
        <end position="193"/>
    </location>
</feature>
<dbReference type="PRINTS" id="PR00084">
    <property type="entry name" value="MTLDHDRGNASE"/>
</dbReference>
<dbReference type="Gene3D" id="1.10.1040.10">
    <property type="entry name" value="N-(1-d-carboxylethyl)-l-norvaline Dehydrogenase, domain 2"/>
    <property type="match status" value="1"/>
</dbReference>
<evidence type="ECO:0000256" key="2">
    <source>
        <dbReference type="ARBA" id="ARBA00012939"/>
    </source>
</evidence>
<evidence type="ECO:0000256" key="4">
    <source>
        <dbReference type="ARBA" id="ARBA00023002"/>
    </source>
</evidence>
<dbReference type="NCBIfam" id="NF002646">
    <property type="entry name" value="PRK02318.1-2"/>
    <property type="match status" value="1"/>
</dbReference>
<evidence type="ECO:0000256" key="7">
    <source>
        <dbReference type="HAMAP-Rule" id="MF_00196"/>
    </source>
</evidence>
<sequence>MKAVHFGAGNIGRGFIGSLLYKSGFSTTFVDVNQEIVDLLNEKQEYRVVLAELTTDEHVVQKVKAVHSQLHPEQVIEEIVQADLITTAVGPQILPLISDLLYQGLKQRAVSNSKPLAIISCENMIGGSAFLQEKVYEKLQVGEQEQFDRLFHFPNAAVDRIVPLQSNADKLMVMVEPFFEWIVEGGQAVDVIPHVEGLQLVHDLTPYIERKLFTVNTGHAIAAYLGYKAGIETINEAMQNEEILAIVEAALKESGNVLIEKYNFDENEHRAYIAKIIERFLNPYISDEVTRVGRSPLRKLGANDRLISPAKQYVELLQKEPEHLAKGIAAALHYNYAEDPEAVELQKEIQTNGVELALPKFTGLPKESALVELILKHYHV</sequence>
<keyword evidence="4 7" id="KW-0560">Oxidoreductase</keyword>
<evidence type="ECO:0000256" key="3">
    <source>
        <dbReference type="ARBA" id="ARBA00016219"/>
    </source>
</evidence>
<dbReference type="PANTHER" id="PTHR30524">
    <property type="entry name" value="MANNITOL-1-PHOSPHATE 5-DEHYDROGENASE"/>
    <property type="match status" value="1"/>
</dbReference>
<dbReference type="InterPro" id="IPR013118">
    <property type="entry name" value="Mannitol_DH_C"/>
</dbReference>
<comment type="caution">
    <text evidence="10">The sequence shown here is derived from an EMBL/GenBank/DDBJ whole genome shotgun (WGS) entry which is preliminary data.</text>
</comment>
<dbReference type="NCBIfam" id="NF002652">
    <property type="entry name" value="PRK02318.2-5"/>
    <property type="match status" value="1"/>
</dbReference>
<evidence type="ECO:0000256" key="6">
    <source>
        <dbReference type="ARBA" id="ARBA00048615"/>
    </source>
</evidence>